<dbReference type="InterPro" id="IPR011527">
    <property type="entry name" value="ABC1_TM_dom"/>
</dbReference>
<gene>
    <name evidence="10" type="ORF">Mhypo_01384</name>
</gene>
<dbReference type="InterPro" id="IPR017871">
    <property type="entry name" value="ABC_transporter-like_CS"/>
</dbReference>
<name>A0ABX9MMX0_9DEIN</name>
<dbReference type="SUPFAM" id="SSF52540">
    <property type="entry name" value="P-loop containing nucleoside triphosphate hydrolases"/>
    <property type="match status" value="1"/>
</dbReference>
<keyword evidence="3" id="KW-0547">Nucleotide-binding</keyword>
<dbReference type="InterPro" id="IPR027417">
    <property type="entry name" value="P-loop_NTPase"/>
</dbReference>
<dbReference type="Gene3D" id="1.20.1560.10">
    <property type="entry name" value="ABC transporter type 1, transmembrane domain"/>
    <property type="match status" value="1"/>
</dbReference>
<reference evidence="10 11" key="1">
    <citation type="submission" date="2018-08" db="EMBL/GenBank/DDBJ databases">
        <title>Meiothermus hypogaeus DSM 23238 genome sequencing project.</title>
        <authorList>
            <person name="Da Costa M.S."/>
            <person name="Albuquerque L."/>
            <person name="Raposo P."/>
            <person name="Froufe H.J.C."/>
            <person name="Barroso C.S."/>
            <person name="Egas C."/>
        </authorList>
    </citation>
    <scope>NUCLEOTIDE SEQUENCE [LARGE SCALE GENOMIC DNA]</scope>
    <source>
        <strain evidence="10 11">DSM 23238</strain>
    </source>
</reference>
<feature type="domain" description="ABC transmembrane type-1" evidence="9">
    <location>
        <begin position="34"/>
        <end position="317"/>
    </location>
</feature>
<feature type="transmembrane region" description="Helical" evidence="7">
    <location>
        <begin position="294"/>
        <end position="315"/>
    </location>
</feature>
<dbReference type="SMART" id="SM00382">
    <property type="entry name" value="AAA"/>
    <property type="match status" value="1"/>
</dbReference>
<protein>
    <submittedName>
        <fullName evidence="10">ABC transporter ATP-binding protein</fullName>
    </submittedName>
</protein>
<dbReference type="PROSITE" id="PS50929">
    <property type="entry name" value="ABC_TM1F"/>
    <property type="match status" value="1"/>
</dbReference>
<dbReference type="CDD" id="cd18576">
    <property type="entry name" value="ABC_6TM_bac_exporter_ABCB8_10_like"/>
    <property type="match status" value="1"/>
</dbReference>
<evidence type="ECO:0000313" key="10">
    <source>
        <dbReference type="EMBL" id="RIH78842.1"/>
    </source>
</evidence>
<dbReference type="PANTHER" id="PTHR43394">
    <property type="entry name" value="ATP-DEPENDENT PERMEASE MDL1, MITOCHONDRIAL"/>
    <property type="match status" value="1"/>
</dbReference>
<comment type="caution">
    <text evidence="10">The sequence shown here is derived from an EMBL/GenBank/DDBJ whole genome shotgun (WGS) entry which is preliminary data.</text>
</comment>
<evidence type="ECO:0000259" key="8">
    <source>
        <dbReference type="PROSITE" id="PS50893"/>
    </source>
</evidence>
<dbReference type="Pfam" id="PF00664">
    <property type="entry name" value="ABC_membrane"/>
    <property type="match status" value="1"/>
</dbReference>
<dbReference type="SUPFAM" id="SSF90123">
    <property type="entry name" value="ABC transporter transmembrane region"/>
    <property type="match status" value="1"/>
</dbReference>
<feature type="transmembrane region" description="Helical" evidence="7">
    <location>
        <begin position="176"/>
        <end position="196"/>
    </location>
</feature>
<evidence type="ECO:0000259" key="9">
    <source>
        <dbReference type="PROSITE" id="PS50929"/>
    </source>
</evidence>
<keyword evidence="6 7" id="KW-0472">Membrane</keyword>
<evidence type="ECO:0000256" key="5">
    <source>
        <dbReference type="ARBA" id="ARBA00022989"/>
    </source>
</evidence>
<evidence type="ECO:0000256" key="2">
    <source>
        <dbReference type="ARBA" id="ARBA00022692"/>
    </source>
</evidence>
<feature type="domain" description="ABC transporter" evidence="8">
    <location>
        <begin position="351"/>
        <end position="585"/>
    </location>
</feature>
<feature type="transmembrane region" description="Helical" evidence="7">
    <location>
        <begin position="252"/>
        <end position="274"/>
    </location>
</feature>
<evidence type="ECO:0000256" key="3">
    <source>
        <dbReference type="ARBA" id="ARBA00022741"/>
    </source>
</evidence>
<keyword evidence="11" id="KW-1185">Reference proteome</keyword>
<dbReference type="Gene3D" id="3.40.50.300">
    <property type="entry name" value="P-loop containing nucleotide triphosphate hydrolases"/>
    <property type="match status" value="1"/>
</dbReference>
<evidence type="ECO:0000256" key="4">
    <source>
        <dbReference type="ARBA" id="ARBA00022840"/>
    </source>
</evidence>
<dbReference type="CDD" id="cd03251">
    <property type="entry name" value="ABCC_MsbA"/>
    <property type="match status" value="1"/>
</dbReference>
<dbReference type="InterPro" id="IPR003439">
    <property type="entry name" value="ABC_transporter-like_ATP-bd"/>
</dbReference>
<dbReference type="PROSITE" id="PS00211">
    <property type="entry name" value="ABC_TRANSPORTER_1"/>
    <property type="match status" value="1"/>
</dbReference>
<organism evidence="10 11">
    <name type="scientific">Meiothermus hypogaeus</name>
    <dbReference type="NCBI Taxonomy" id="884155"/>
    <lineage>
        <taxon>Bacteria</taxon>
        <taxon>Thermotogati</taxon>
        <taxon>Deinococcota</taxon>
        <taxon>Deinococci</taxon>
        <taxon>Thermales</taxon>
        <taxon>Thermaceae</taxon>
        <taxon>Meiothermus</taxon>
    </lineage>
</organism>
<evidence type="ECO:0000256" key="1">
    <source>
        <dbReference type="ARBA" id="ARBA00004651"/>
    </source>
</evidence>
<dbReference type="RefSeq" id="WP_119340567.1">
    <property type="nucleotide sequence ID" value="NZ_QWKY01000019.1"/>
</dbReference>
<proteinExistence type="predicted"/>
<feature type="transmembrane region" description="Helical" evidence="7">
    <location>
        <begin position="150"/>
        <end position="170"/>
    </location>
</feature>
<dbReference type="InterPro" id="IPR039421">
    <property type="entry name" value="Type_1_exporter"/>
</dbReference>
<dbReference type="PROSITE" id="PS50893">
    <property type="entry name" value="ABC_TRANSPORTER_2"/>
    <property type="match status" value="1"/>
</dbReference>
<keyword evidence="4 10" id="KW-0067">ATP-binding</keyword>
<comment type="subcellular location">
    <subcellularLocation>
        <location evidence="1">Cell membrane</location>
        <topology evidence="1">Multi-pass membrane protein</topology>
    </subcellularLocation>
</comment>
<accession>A0ABX9MMX0</accession>
<evidence type="ECO:0000256" key="7">
    <source>
        <dbReference type="SAM" id="Phobius"/>
    </source>
</evidence>
<dbReference type="Proteomes" id="UP000265443">
    <property type="component" value="Unassembled WGS sequence"/>
</dbReference>
<evidence type="ECO:0000256" key="6">
    <source>
        <dbReference type="ARBA" id="ARBA00023136"/>
    </source>
</evidence>
<feature type="transmembrane region" description="Helical" evidence="7">
    <location>
        <begin position="31"/>
        <end position="54"/>
    </location>
</feature>
<sequence>MRPALQTSSSASRRDFRQLGRLLGYTRPYRLGLLLAGLSSLISTGFFLAFPQLVSRMLDASIFQQGNLAQIDRYTLLLVMVFAGQALFSGLQNYLFARSGEGVVADLRRHLFSHLLSLSPRFFENHKTGDITSRLTSDVATVQGVVSNALVQLFTTPLMFAATLSILFWTNWKLSSFILAVVPLVILVAIVLGRIIRRLSKAFQDKVAEANARAEESISGIRVVQSFTAEKLEAERYSQLIGESYRTALRRALVSSGLSGVVFFTIFSALGLIFWYGGRLVSLGEITPGQLVSFILYAFNVAASVGTLAGIWSQVQSALGASSRIFELLDTPPDLKEPENPIPLTAVRGEVRLENVHFAYDDRGKVLRGVSLTAPPGQVVALVGPSGAGKSSLIALIPRFYDVTEGRITLDGVDIRQLRLQDLRRHIALVPQETLLFSGSIEDNIRYGNPQASQAEVIEAAKAANAHTFIQEFPQGYQTLVGERGVKLSGGQRQRIAIARALLKNPRILILDEATSSLDSESEALVQEALDKLMQGRTTFVIAHRLSTVRNADRIVVLDKGQVVQQGTHEELLAQGGLYKDLYELQFREEAPIV</sequence>
<feature type="transmembrane region" description="Helical" evidence="7">
    <location>
        <begin position="74"/>
        <end position="91"/>
    </location>
</feature>
<dbReference type="InterPro" id="IPR003593">
    <property type="entry name" value="AAA+_ATPase"/>
</dbReference>
<dbReference type="EMBL" id="QWKY01000019">
    <property type="protein sequence ID" value="RIH78842.1"/>
    <property type="molecule type" value="Genomic_DNA"/>
</dbReference>
<dbReference type="GO" id="GO:0005524">
    <property type="term" value="F:ATP binding"/>
    <property type="evidence" value="ECO:0007669"/>
    <property type="project" value="UniProtKB-KW"/>
</dbReference>
<dbReference type="PANTHER" id="PTHR43394:SF1">
    <property type="entry name" value="ATP-BINDING CASSETTE SUB-FAMILY B MEMBER 10, MITOCHONDRIAL"/>
    <property type="match status" value="1"/>
</dbReference>
<evidence type="ECO:0000313" key="11">
    <source>
        <dbReference type="Proteomes" id="UP000265443"/>
    </source>
</evidence>
<dbReference type="InterPro" id="IPR036640">
    <property type="entry name" value="ABC1_TM_sf"/>
</dbReference>
<keyword evidence="2 7" id="KW-0812">Transmembrane</keyword>
<dbReference type="Pfam" id="PF00005">
    <property type="entry name" value="ABC_tran"/>
    <property type="match status" value="1"/>
</dbReference>
<keyword evidence="5 7" id="KW-1133">Transmembrane helix</keyword>